<dbReference type="OrthoDB" id="2686642at2759"/>
<feature type="non-terminal residue" evidence="1">
    <location>
        <position position="59"/>
    </location>
</feature>
<organism evidence="1 2">
    <name type="scientific">Paxillus rubicundulus Ve08.2h10</name>
    <dbReference type="NCBI Taxonomy" id="930991"/>
    <lineage>
        <taxon>Eukaryota</taxon>
        <taxon>Fungi</taxon>
        <taxon>Dikarya</taxon>
        <taxon>Basidiomycota</taxon>
        <taxon>Agaricomycotina</taxon>
        <taxon>Agaricomycetes</taxon>
        <taxon>Agaricomycetidae</taxon>
        <taxon>Boletales</taxon>
        <taxon>Paxilineae</taxon>
        <taxon>Paxillaceae</taxon>
        <taxon>Paxillus</taxon>
    </lineage>
</organism>
<reference evidence="1 2" key="1">
    <citation type="submission" date="2014-04" db="EMBL/GenBank/DDBJ databases">
        <authorList>
            <consortium name="DOE Joint Genome Institute"/>
            <person name="Kuo A."/>
            <person name="Kohler A."/>
            <person name="Jargeat P."/>
            <person name="Nagy L.G."/>
            <person name="Floudas D."/>
            <person name="Copeland A."/>
            <person name="Barry K.W."/>
            <person name="Cichocki N."/>
            <person name="Veneault-Fourrey C."/>
            <person name="LaButti K."/>
            <person name="Lindquist E.A."/>
            <person name="Lipzen A."/>
            <person name="Lundell T."/>
            <person name="Morin E."/>
            <person name="Murat C."/>
            <person name="Sun H."/>
            <person name="Tunlid A."/>
            <person name="Henrissat B."/>
            <person name="Grigoriev I.V."/>
            <person name="Hibbett D.S."/>
            <person name="Martin F."/>
            <person name="Nordberg H.P."/>
            <person name="Cantor M.N."/>
            <person name="Hua S.X."/>
        </authorList>
    </citation>
    <scope>NUCLEOTIDE SEQUENCE [LARGE SCALE GENOMIC DNA]</scope>
    <source>
        <strain evidence="1 2">Ve08.2h10</strain>
    </source>
</reference>
<dbReference type="AlphaFoldDB" id="A0A0D0D8H9"/>
<dbReference type="EMBL" id="KN825198">
    <property type="protein sequence ID" value="KIK93292.1"/>
    <property type="molecule type" value="Genomic_DNA"/>
</dbReference>
<dbReference type="InParanoid" id="A0A0D0D8H9"/>
<evidence type="ECO:0000313" key="1">
    <source>
        <dbReference type="EMBL" id="KIK93292.1"/>
    </source>
</evidence>
<sequence>CTVYLSLSCMALDYLTIPGDPSSLQRLFNHGHLIVMHMHSHLSAQTTCVLLCLGVWSLL</sequence>
<dbReference type="HOGENOM" id="CLU_009123_17_3_1"/>
<protein>
    <submittedName>
        <fullName evidence="1">Uncharacterized protein</fullName>
    </submittedName>
</protein>
<feature type="non-terminal residue" evidence="1">
    <location>
        <position position="1"/>
    </location>
</feature>
<name>A0A0D0D8H9_9AGAM</name>
<evidence type="ECO:0000313" key="2">
    <source>
        <dbReference type="Proteomes" id="UP000054538"/>
    </source>
</evidence>
<gene>
    <name evidence="1" type="ORF">PAXRUDRAFT_97956</name>
</gene>
<dbReference type="Proteomes" id="UP000054538">
    <property type="component" value="Unassembled WGS sequence"/>
</dbReference>
<accession>A0A0D0D8H9</accession>
<keyword evidence="2" id="KW-1185">Reference proteome</keyword>
<reference evidence="2" key="2">
    <citation type="submission" date="2015-01" db="EMBL/GenBank/DDBJ databases">
        <title>Evolutionary Origins and Diversification of the Mycorrhizal Mutualists.</title>
        <authorList>
            <consortium name="DOE Joint Genome Institute"/>
            <consortium name="Mycorrhizal Genomics Consortium"/>
            <person name="Kohler A."/>
            <person name="Kuo A."/>
            <person name="Nagy L.G."/>
            <person name="Floudas D."/>
            <person name="Copeland A."/>
            <person name="Barry K.W."/>
            <person name="Cichocki N."/>
            <person name="Veneault-Fourrey C."/>
            <person name="LaButti K."/>
            <person name="Lindquist E.A."/>
            <person name="Lipzen A."/>
            <person name="Lundell T."/>
            <person name="Morin E."/>
            <person name="Murat C."/>
            <person name="Riley R."/>
            <person name="Ohm R."/>
            <person name="Sun H."/>
            <person name="Tunlid A."/>
            <person name="Henrissat B."/>
            <person name="Grigoriev I.V."/>
            <person name="Hibbett D.S."/>
            <person name="Martin F."/>
        </authorList>
    </citation>
    <scope>NUCLEOTIDE SEQUENCE [LARGE SCALE GENOMIC DNA]</scope>
    <source>
        <strain evidence="2">Ve08.2h10</strain>
    </source>
</reference>
<proteinExistence type="predicted"/>